<evidence type="ECO:0000259" key="9">
    <source>
        <dbReference type="PROSITE" id="PS51296"/>
    </source>
</evidence>
<keyword evidence="7" id="KW-0411">Iron-sulfur</keyword>
<evidence type="ECO:0000313" key="10">
    <source>
        <dbReference type="EMBL" id="EPD12506.1"/>
    </source>
</evidence>
<sequence length="413" mass="46731">MVNNIDYNHLIQSDKVHGSLYTSEDIYADEMEKIFQNSWFYVGHESEVKEAGDFIARDIGRSALIMVRDKDSTVNVMVNRCAHRGNNLCNEMEGNKRNFSCLYHGWVFGLNGDLLDVPYPDGFTKEKKDHGLQTLITDSYRGFVFASFNEPTISFDDYLGNGKQLIDRACNLSPEGEVDLTGGWVRQKFDANWKMLPENDTDGYHVNYVHQSFVQVIPSQYNEFVGGEDTNQGVIRDWGNGHTEIDFAAGYVNTLDWLGSTVEKSKSYVEKMHAAYGEEEGNKRLFDGPPHACIFPNLFLAEMNIVIFQPTSVNSCVQWSTPMFLKGVPELNFKLLRQSEGALGPAAFLLADDATIAERAQKALQAGTPWCDLSRGMDRETVRDDGVKESRMSDETSNRGFWHHYRSVMLGEK</sequence>
<evidence type="ECO:0000256" key="3">
    <source>
        <dbReference type="ARBA" id="ARBA00022723"/>
    </source>
</evidence>
<evidence type="ECO:0000256" key="2">
    <source>
        <dbReference type="ARBA" id="ARBA00022714"/>
    </source>
</evidence>
<dbReference type="Pfam" id="PF00848">
    <property type="entry name" value="Ring_hydroxyl_A"/>
    <property type="match status" value="1"/>
</dbReference>
<evidence type="ECO:0000256" key="7">
    <source>
        <dbReference type="ARBA" id="ARBA00023014"/>
    </source>
</evidence>
<feature type="domain" description="Rieske" evidence="9">
    <location>
        <begin position="40"/>
        <end position="146"/>
    </location>
</feature>
<dbReference type="SUPFAM" id="SSF50022">
    <property type="entry name" value="ISP domain"/>
    <property type="match status" value="1"/>
</dbReference>
<evidence type="ECO:0000256" key="8">
    <source>
        <dbReference type="ARBA" id="ARBA00023027"/>
    </source>
</evidence>
<keyword evidence="5" id="KW-0560">Oxidoreductase</keyword>
<dbReference type="AlphaFoldDB" id="A0AB33Z0J3"/>
<protein>
    <submittedName>
        <fullName evidence="10">Ibuprofen CoA dioxygenase large subunit</fullName>
    </submittedName>
</protein>
<dbReference type="Pfam" id="PF00355">
    <property type="entry name" value="Rieske"/>
    <property type="match status" value="1"/>
</dbReference>
<organism evidence="10 11">
    <name type="scientific">Cycloclasticus pugetii</name>
    <dbReference type="NCBI Taxonomy" id="34068"/>
    <lineage>
        <taxon>Bacteria</taxon>
        <taxon>Pseudomonadati</taxon>
        <taxon>Pseudomonadota</taxon>
        <taxon>Gammaproteobacteria</taxon>
        <taxon>Thiotrichales</taxon>
        <taxon>Piscirickettsiaceae</taxon>
        <taxon>Cycloclasticus</taxon>
    </lineage>
</organism>
<evidence type="ECO:0000256" key="4">
    <source>
        <dbReference type="ARBA" id="ARBA00022964"/>
    </source>
</evidence>
<dbReference type="GO" id="GO:0005506">
    <property type="term" value="F:iron ion binding"/>
    <property type="evidence" value="ECO:0007669"/>
    <property type="project" value="InterPro"/>
</dbReference>
<dbReference type="InterPro" id="IPR015881">
    <property type="entry name" value="ARHD_Rieske_2Fe_2S"/>
</dbReference>
<dbReference type="InterPro" id="IPR001663">
    <property type="entry name" value="Rng_hydr_dOase-A"/>
</dbReference>
<dbReference type="InterPro" id="IPR017941">
    <property type="entry name" value="Rieske_2Fe-2S"/>
</dbReference>
<evidence type="ECO:0000313" key="11">
    <source>
        <dbReference type="Proteomes" id="UP000015462"/>
    </source>
</evidence>
<keyword evidence="4 10" id="KW-0223">Dioxygenase</keyword>
<dbReference type="PRINTS" id="PR00090">
    <property type="entry name" value="RNGDIOXGNASE"/>
</dbReference>
<dbReference type="RefSeq" id="WP_016390785.1">
    <property type="nucleotide sequence ID" value="NZ_KE646810.1"/>
</dbReference>
<keyword evidence="8" id="KW-0520">NAD</keyword>
<comment type="similarity">
    <text evidence="1">Belongs to the bacterial ring-hydroxylating dioxygenase alpha subunit family.</text>
</comment>
<name>A0AB33Z0J3_9GAMM</name>
<dbReference type="SUPFAM" id="SSF55961">
    <property type="entry name" value="Bet v1-like"/>
    <property type="match status" value="1"/>
</dbReference>
<dbReference type="PROSITE" id="PS51296">
    <property type="entry name" value="RIESKE"/>
    <property type="match status" value="1"/>
</dbReference>
<dbReference type="InterPro" id="IPR036922">
    <property type="entry name" value="Rieske_2Fe-2S_sf"/>
</dbReference>
<evidence type="ECO:0000256" key="5">
    <source>
        <dbReference type="ARBA" id="ARBA00023002"/>
    </source>
</evidence>
<dbReference type="PANTHER" id="PTHR43756:SF1">
    <property type="entry name" value="3-PHENYLPROPIONATE_CINNAMIC ACID DIOXYGENASE SUBUNIT ALPHA"/>
    <property type="match status" value="1"/>
</dbReference>
<proteinExistence type="inferred from homology"/>
<dbReference type="EMBL" id="ASHL01000009">
    <property type="protein sequence ID" value="EPD12506.1"/>
    <property type="molecule type" value="Genomic_DNA"/>
</dbReference>
<dbReference type="GO" id="GO:0051537">
    <property type="term" value="F:2 iron, 2 sulfur cluster binding"/>
    <property type="evidence" value="ECO:0007669"/>
    <property type="project" value="UniProtKB-KW"/>
</dbReference>
<dbReference type="Gene3D" id="2.102.10.10">
    <property type="entry name" value="Rieske [2Fe-2S] iron-sulphur domain"/>
    <property type="match status" value="1"/>
</dbReference>
<keyword evidence="11" id="KW-1185">Reference proteome</keyword>
<dbReference type="Proteomes" id="UP000015462">
    <property type="component" value="Unassembled WGS sequence"/>
</dbReference>
<keyword evidence="3" id="KW-0479">Metal-binding</keyword>
<dbReference type="CDD" id="cd03469">
    <property type="entry name" value="Rieske_RO_Alpha_N"/>
    <property type="match status" value="1"/>
</dbReference>
<keyword evidence="2" id="KW-0001">2Fe-2S</keyword>
<dbReference type="PROSITE" id="PS00570">
    <property type="entry name" value="RING_HYDROXYL_ALPHA"/>
    <property type="match status" value="1"/>
</dbReference>
<dbReference type="Gene3D" id="3.90.380.10">
    <property type="entry name" value="Naphthalene 1,2-dioxygenase Alpha Subunit, Chain A, domain 1"/>
    <property type="match status" value="1"/>
</dbReference>
<evidence type="ECO:0000256" key="1">
    <source>
        <dbReference type="ARBA" id="ARBA00008751"/>
    </source>
</evidence>
<dbReference type="GO" id="GO:0051213">
    <property type="term" value="F:dioxygenase activity"/>
    <property type="evidence" value="ECO:0007669"/>
    <property type="project" value="UniProtKB-KW"/>
</dbReference>
<gene>
    <name evidence="10" type="ORF">L196_09419</name>
</gene>
<dbReference type="PANTHER" id="PTHR43756">
    <property type="entry name" value="CHOLINE MONOOXYGENASE, CHLOROPLASTIC"/>
    <property type="match status" value="1"/>
</dbReference>
<comment type="caution">
    <text evidence="10">The sequence shown here is derived from an EMBL/GenBank/DDBJ whole genome shotgun (WGS) entry which is preliminary data.</text>
</comment>
<accession>A0AB33Z0J3</accession>
<dbReference type="InterPro" id="IPR015879">
    <property type="entry name" value="Ring_hydroxy_dOase_asu_C_dom"/>
</dbReference>
<keyword evidence="6" id="KW-0408">Iron</keyword>
<evidence type="ECO:0000256" key="6">
    <source>
        <dbReference type="ARBA" id="ARBA00023004"/>
    </source>
</evidence>
<reference evidence="10 11" key="1">
    <citation type="journal article" date="2013" name="Genome Announc.">
        <title>Genome Sequence of the Pyrene- and Fluoranthene-Degrading Bacterium Cycloclasticus sp. Strain PY97M.</title>
        <authorList>
            <person name="Cui Z."/>
            <person name="Xu G."/>
            <person name="Li Q."/>
            <person name="Gao W."/>
            <person name="Zheng L."/>
        </authorList>
    </citation>
    <scope>NUCLEOTIDE SEQUENCE [LARGE SCALE GENOMIC DNA]</scope>
    <source>
        <strain evidence="10 11">PY97M</strain>
    </source>
</reference>